<reference evidence="1 2" key="1">
    <citation type="submission" date="2015-11" db="EMBL/GenBank/DDBJ databases">
        <title>Genomic analysis of 38 Legionella species identifies large and diverse effector repertoires.</title>
        <authorList>
            <person name="Burstein D."/>
            <person name="Amaro F."/>
            <person name="Zusman T."/>
            <person name="Lifshitz Z."/>
            <person name="Cohen O."/>
            <person name="Gilbert J.A."/>
            <person name="Pupko T."/>
            <person name="Shuman H.A."/>
            <person name="Segal G."/>
        </authorList>
    </citation>
    <scope>NUCLEOTIDE SEQUENCE [LARGE SCALE GENOMIC DNA]</scope>
    <source>
        <strain evidence="1 2">JA-26-G1-E2</strain>
    </source>
</reference>
<name>A0A0W0UJE6_9GAMM</name>
<proteinExistence type="predicted"/>
<dbReference type="PATRIC" id="fig|455.5.peg.2157"/>
<evidence type="ECO:0000313" key="2">
    <source>
        <dbReference type="Proteomes" id="UP000054715"/>
    </source>
</evidence>
<dbReference type="EMBL" id="LNYG01000013">
    <property type="protein sequence ID" value="KTD07852.1"/>
    <property type="molecule type" value="Genomic_DNA"/>
</dbReference>
<dbReference type="Proteomes" id="UP000054715">
    <property type="component" value="Unassembled WGS sequence"/>
</dbReference>
<sequence length="140" mass="15858">MFKSTTEEYDKKYVGELSRDEAVKLLNSMEGKTPYIFRYSPNIKELVMTIKGLDEYGLPGISHFTLGDVVGKIDSNDPEQLEAAVRVSREFIEKFLSGNTKEKNMGRYLTGDEIKKALLETSYGTKYLTGEKTAFHLGKK</sequence>
<dbReference type="AlphaFoldDB" id="A0A0W0UJE6"/>
<organism evidence="1 2">
    <name type="scientific">Legionella jamestowniensis</name>
    <dbReference type="NCBI Taxonomy" id="455"/>
    <lineage>
        <taxon>Bacteria</taxon>
        <taxon>Pseudomonadati</taxon>
        <taxon>Pseudomonadota</taxon>
        <taxon>Gammaproteobacteria</taxon>
        <taxon>Legionellales</taxon>
        <taxon>Legionellaceae</taxon>
        <taxon>Legionella</taxon>
    </lineage>
</organism>
<protein>
    <submittedName>
        <fullName evidence="1">Uncharacterized protein</fullName>
    </submittedName>
</protein>
<dbReference type="RefSeq" id="WP_058449932.1">
    <property type="nucleotide sequence ID" value="NZ_CAAAJF010000002.1"/>
</dbReference>
<dbReference type="OrthoDB" id="9883944at2"/>
<evidence type="ECO:0000313" key="1">
    <source>
        <dbReference type="EMBL" id="KTD07852.1"/>
    </source>
</evidence>
<comment type="caution">
    <text evidence="1">The sequence shown here is derived from an EMBL/GenBank/DDBJ whole genome shotgun (WGS) entry which is preliminary data.</text>
</comment>
<gene>
    <name evidence="1" type="ORF">Ljam_2047</name>
</gene>
<accession>A0A0W0UJE6</accession>